<dbReference type="GO" id="GO:0016491">
    <property type="term" value="F:oxidoreductase activity"/>
    <property type="evidence" value="ECO:0007669"/>
    <property type="project" value="TreeGrafter"/>
</dbReference>
<keyword evidence="2" id="KW-1185">Reference proteome</keyword>
<dbReference type="PANTHER" id="PTHR47354:SF5">
    <property type="entry name" value="PROTEIN RFBI"/>
    <property type="match status" value="1"/>
</dbReference>
<dbReference type="AlphaFoldDB" id="A0A1L8QN48"/>
<evidence type="ECO:0000313" key="1">
    <source>
        <dbReference type="EMBL" id="OJG08846.1"/>
    </source>
</evidence>
<reference evidence="1 2" key="1">
    <citation type="submission" date="2014-12" db="EMBL/GenBank/DDBJ databases">
        <title>Draft genome sequences of 29 type strains of Enterococci.</title>
        <authorList>
            <person name="Zhong Z."/>
            <person name="Sun Z."/>
            <person name="Liu W."/>
            <person name="Zhang W."/>
            <person name="Zhang H."/>
        </authorList>
    </citation>
    <scope>NUCLEOTIDE SEQUENCE [LARGE SCALE GENOMIC DNA]</scope>
    <source>
        <strain evidence="1 2">DSM 17690</strain>
    </source>
</reference>
<dbReference type="STRING" id="328396.RU93_GL001365"/>
<dbReference type="InterPro" id="IPR039261">
    <property type="entry name" value="FNR_nucleotide-bd"/>
</dbReference>
<dbReference type="SUPFAM" id="SSF63380">
    <property type="entry name" value="Riboflavin synthase domain-like"/>
    <property type="match status" value="1"/>
</dbReference>
<accession>A0A1L8QN48</accession>
<dbReference type="Gene3D" id="3.40.50.80">
    <property type="entry name" value="Nucleotide-binding domain of ferredoxin-NADP reductase (FNR) module"/>
    <property type="match status" value="1"/>
</dbReference>
<dbReference type="Gene3D" id="2.40.30.10">
    <property type="entry name" value="Translation factors"/>
    <property type="match status" value="1"/>
</dbReference>
<dbReference type="EMBL" id="JXKD01000028">
    <property type="protein sequence ID" value="OJG08846.1"/>
    <property type="molecule type" value="Genomic_DNA"/>
</dbReference>
<dbReference type="InterPro" id="IPR017938">
    <property type="entry name" value="Riboflavin_synthase-like_b-brl"/>
</dbReference>
<dbReference type="PANTHER" id="PTHR47354">
    <property type="entry name" value="NADH OXIDOREDUCTASE HCR"/>
    <property type="match status" value="1"/>
</dbReference>
<gene>
    <name evidence="1" type="ORF">RU93_GL001365</name>
</gene>
<dbReference type="SUPFAM" id="SSF52343">
    <property type="entry name" value="Ferredoxin reductase-like, C-terminal NADP-linked domain"/>
    <property type="match status" value="1"/>
</dbReference>
<evidence type="ECO:0000313" key="2">
    <source>
        <dbReference type="Proteomes" id="UP000182149"/>
    </source>
</evidence>
<name>A0A1L8QN48_9ENTE</name>
<organism evidence="1 2">
    <name type="scientific">Enterococcus aquimarinus</name>
    <dbReference type="NCBI Taxonomy" id="328396"/>
    <lineage>
        <taxon>Bacteria</taxon>
        <taxon>Bacillati</taxon>
        <taxon>Bacillota</taxon>
        <taxon>Bacilli</taxon>
        <taxon>Lactobacillales</taxon>
        <taxon>Enterococcaceae</taxon>
        <taxon>Enterococcus</taxon>
    </lineage>
</organism>
<sequence>MSGWDYMEIYWVKLQAIREETPEINTYYFECPPGFDWEAGAHVHLALEGFNAGEKPNRALVRHMSISTIVSEGMVGITTRVKADCSEFKARLRQLAIGEKVALFKLNHHLVLHRENKRLYFLSSGVGLASFRPLVLDYLADTSNIEQLTMLHVTTQSDALFTDLLGDATSEQINSRIVYGRNAYYPAVTDLAVDQDGIYYIVGSDEFLHETIALLTKEGISPNQIMIDKHATRQEAFLTKA</sequence>
<proteinExistence type="predicted"/>
<dbReference type="InterPro" id="IPR050415">
    <property type="entry name" value="MRET"/>
</dbReference>
<protein>
    <recommendedName>
        <fullName evidence="3">FAD-binding FR-type domain-containing protein</fullName>
    </recommendedName>
</protein>
<comment type="caution">
    <text evidence="1">The sequence shown here is derived from an EMBL/GenBank/DDBJ whole genome shotgun (WGS) entry which is preliminary data.</text>
</comment>
<evidence type="ECO:0008006" key="3">
    <source>
        <dbReference type="Google" id="ProtNLM"/>
    </source>
</evidence>
<dbReference type="Proteomes" id="UP000182149">
    <property type="component" value="Unassembled WGS sequence"/>
</dbReference>